<dbReference type="PATRIC" id="fig|33051.4.peg.496"/>
<dbReference type="Gene3D" id="3.40.50.300">
    <property type="entry name" value="P-loop containing nucleotide triphosphate hydrolases"/>
    <property type="match status" value="1"/>
</dbReference>
<proteinExistence type="predicted"/>
<dbReference type="SUPFAM" id="SSF52540">
    <property type="entry name" value="P-loop containing nucleoside triphosphate hydrolases"/>
    <property type="match status" value="1"/>
</dbReference>
<dbReference type="InterPro" id="IPR002586">
    <property type="entry name" value="CobQ/CobB/MinD/ParA_Nub-bd_dom"/>
</dbReference>
<feature type="domain" description="CobQ/CobB/MinD/ParA nucleotide binding" evidence="1">
    <location>
        <begin position="5"/>
        <end position="174"/>
    </location>
</feature>
<reference evidence="2 3" key="1">
    <citation type="journal article" date="2016" name="Front. Microbiol.">
        <title>Genomic Resource of Rice Seed Associated Bacteria.</title>
        <authorList>
            <person name="Midha S."/>
            <person name="Bansal K."/>
            <person name="Sharma S."/>
            <person name="Kumar N."/>
            <person name="Patil P.P."/>
            <person name="Chaudhry V."/>
            <person name="Patil P.B."/>
        </authorList>
    </citation>
    <scope>NUCLEOTIDE SEQUENCE [LARGE SCALE GENOMIC DNA]</scope>
    <source>
        <strain evidence="2 3">SB4</strain>
    </source>
</reference>
<dbReference type="InterPro" id="IPR027417">
    <property type="entry name" value="P-loop_NTPase"/>
</dbReference>
<dbReference type="Proteomes" id="UP000074072">
    <property type="component" value="Unassembled WGS sequence"/>
</dbReference>
<evidence type="ECO:0000259" key="1">
    <source>
        <dbReference type="Pfam" id="PF01656"/>
    </source>
</evidence>
<sequence length="222" mass="23266">MKTVALIAQKGGVGKTTLAIHLATAFAATGKNTLLLDLDPQASAAEWKDHRANETPAVLSIQPSRLAKVLEEAQSMGADVVILDTAPHSESTALEAAKAADLILVPCQPTIMDLRAMSKTVELLKLVGKTAFAVLNGVPHQGTGGQEAAETIVSSFGLQVADQSFGDRVAFSRCMISGQAAQEVEPNGKAAAEVTALFDWVVAHLHNRTRAPAKHKEKGEAA</sequence>
<dbReference type="PANTHER" id="PTHR13696">
    <property type="entry name" value="P-LOOP CONTAINING NUCLEOSIDE TRIPHOSPHATE HYDROLASE"/>
    <property type="match status" value="1"/>
</dbReference>
<dbReference type="RefSeq" id="WP_082670209.1">
    <property type="nucleotide sequence ID" value="NZ_LDTE01000110.1"/>
</dbReference>
<dbReference type="AlphaFoldDB" id="A0A147IMH4"/>
<name>A0A147IMH4_9SPHN</name>
<dbReference type="EMBL" id="LDTE01000110">
    <property type="protein sequence ID" value="KTT96467.1"/>
    <property type="molecule type" value="Genomic_DNA"/>
</dbReference>
<dbReference type="Pfam" id="PF01656">
    <property type="entry name" value="CbiA"/>
    <property type="match status" value="1"/>
</dbReference>
<protein>
    <submittedName>
        <fullName evidence="2">ParA</fullName>
    </submittedName>
</protein>
<evidence type="ECO:0000313" key="3">
    <source>
        <dbReference type="Proteomes" id="UP000074072"/>
    </source>
</evidence>
<gene>
    <name evidence="2" type="ORF">SB4_15385</name>
</gene>
<dbReference type="InterPro" id="IPR048089">
    <property type="entry name" value="McdA"/>
</dbReference>
<comment type="caution">
    <text evidence="2">The sequence shown here is derived from an EMBL/GenBank/DDBJ whole genome shotgun (WGS) entry which is preliminary data.</text>
</comment>
<dbReference type="InterPro" id="IPR050678">
    <property type="entry name" value="DNA_Partitioning_ATPase"/>
</dbReference>
<organism evidence="2 3">
    <name type="scientific">Sphingomonas sanguinis</name>
    <dbReference type="NCBI Taxonomy" id="33051"/>
    <lineage>
        <taxon>Bacteria</taxon>
        <taxon>Pseudomonadati</taxon>
        <taxon>Pseudomonadota</taxon>
        <taxon>Alphaproteobacteria</taxon>
        <taxon>Sphingomonadales</taxon>
        <taxon>Sphingomonadaceae</taxon>
        <taxon>Sphingomonas</taxon>
    </lineage>
</organism>
<evidence type="ECO:0000313" key="2">
    <source>
        <dbReference type="EMBL" id="KTT96467.1"/>
    </source>
</evidence>
<dbReference type="PIRSF" id="PIRSF009320">
    <property type="entry name" value="Nuc_binding_HP_1000"/>
    <property type="match status" value="1"/>
</dbReference>
<dbReference type="PANTHER" id="PTHR13696:SF96">
    <property type="entry name" value="COBQ_COBB_MIND_PARA NUCLEOTIDE BINDING DOMAIN-CONTAINING PROTEIN"/>
    <property type="match status" value="1"/>
</dbReference>
<dbReference type="NCBIfam" id="NF041546">
    <property type="entry name" value="ParA_partition"/>
    <property type="match status" value="1"/>
</dbReference>
<dbReference type="OrthoDB" id="9804460at2"/>
<dbReference type="CDD" id="cd02042">
    <property type="entry name" value="ParAB_family"/>
    <property type="match status" value="1"/>
</dbReference>
<accession>A0A147IMH4</accession>